<keyword evidence="2" id="KW-1185">Reference proteome</keyword>
<dbReference type="Proteomes" id="UP001293254">
    <property type="component" value="Unassembled WGS sequence"/>
</dbReference>
<gene>
    <name evidence="1" type="ORF">Salat_0864400</name>
</gene>
<proteinExistence type="predicted"/>
<evidence type="ECO:0000313" key="1">
    <source>
        <dbReference type="EMBL" id="KAK4431024.1"/>
    </source>
</evidence>
<accession>A0AAE1YIR5</accession>
<protein>
    <submittedName>
        <fullName evidence="1">Uncharacterized protein</fullName>
    </submittedName>
</protein>
<dbReference type="AlphaFoldDB" id="A0AAE1YIR5"/>
<comment type="caution">
    <text evidence="1">The sequence shown here is derived from an EMBL/GenBank/DDBJ whole genome shotgun (WGS) entry which is preliminary data.</text>
</comment>
<sequence>MTHMVRENGHQCRAIHVTYTIQLFIRRYKCTLEDGLQFTCFSTILECGTRDRRTWCIGTWGKNSTYGCMTLILTPPRSGPLLRTSSYVVSTRSSPHIIHVQE</sequence>
<evidence type="ECO:0000313" key="2">
    <source>
        <dbReference type="Proteomes" id="UP001293254"/>
    </source>
</evidence>
<dbReference type="EMBL" id="JACGWO010000003">
    <property type="protein sequence ID" value="KAK4431024.1"/>
    <property type="molecule type" value="Genomic_DNA"/>
</dbReference>
<organism evidence="1 2">
    <name type="scientific">Sesamum alatum</name>
    <dbReference type="NCBI Taxonomy" id="300844"/>
    <lineage>
        <taxon>Eukaryota</taxon>
        <taxon>Viridiplantae</taxon>
        <taxon>Streptophyta</taxon>
        <taxon>Embryophyta</taxon>
        <taxon>Tracheophyta</taxon>
        <taxon>Spermatophyta</taxon>
        <taxon>Magnoliopsida</taxon>
        <taxon>eudicotyledons</taxon>
        <taxon>Gunneridae</taxon>
        <taxon>Pentapetalae</taxon>
        <taxon>asterids</taxon>
        <taxon>lamiids</taxon>
        <taxon>Lamiales</taxon>
        <taxon>Pedaliaceae</taxon>
        <taxon>Sesamum</taxon>
    </lineage>
</organism>
<name>A0AAE1YIR5_9LAMI</name>
<reference evidence="1" key="2">
    <citation type="journal article" date="2024" name="Plant">
        <title>Genomic evolution and insights into agronomic trait innovations of Sesamum species.</title>
        <authorList>
            <person name="Miao H."/>
            <person name="Wang L."/>
            <person name="Qu L."/>
            <person name="Liu H."/>
            <person name="Sun Y."/>
            <person name="Le M."/>
            <person name="Wang Q."/>
            <person name="Wei S."/>
            <person name="Zheng Y."/>
            <person name="Lin W."/>
            <person name="Duan Y."/>
            <person name="Cao H."/>
            <person name="Xiong S."/>
            <person name="Wang X."/>
            <person name="Wei L."/>
            <person name="Li C."/>
            <person name="Ma Q."/>
            <person name="Ju M."/>
            <person name="Zhao R."/>
            <person name="Li G."/>
            <person name="Mu C."/>
            <person name="Tian Q."/>
            <person name="Mei H."/>
            <person name="Zhang T."/>
            <person name="Gao T."/>
            <person name="Zhang H."/>
        </authorList>
    </citation>
    <scope>NUCLEOTIDE SEQUENCE</scope>
    <source>
        <strain evidence="1">3651</strain>
    </source>
</reference>
<reference evidence="1" key="1">
    <citation type="submission" date="2020-06" db="EMBL/GenBank/DDBJ databases">
        <authorList>
            <person name="Li T."/>
            <person name="Hu X."/>
            <person name="Zhang T."/>
            <person name="Song X."/>
            <person name="Zhang H."/>
            <person name="Dai N."/>
            <person name="Sheng W."/>
            <person name="Hou X."/>
            <person name="Wei L."/>
        </authorList>
    </citation>
    <scope>NUCLEOTIDE SEQUENCE</scope>
    <source>
        <strain evidence="1">3651</strain>
        <tissue evidence="1">Leaf</tissue>
    </source>
</reference>